<evidence type="ECO:0000256" key="5">
    <source>
        <dbReference type="ARBA" id="ARBA00022853"/>
    </source>
</evidence>
<evidence type="ECO:0000313" key="10">
    <source>
        <dbReference type="EMBL" id="KAJ6843480.1"/>
    </source>
</evidence>
<evidence type="ECO:0000256" key="4">
    <source>
        <dbReference type="ARBA" id="ARBA00022833"/>
    </source>
</evidence>
<evidence type="ECO:0000256" key="6">
    <source>
        <dbReference type="ARBA" id="ARBA00023015"/>
    </source>
</evidence>
<proteinExistence type="inferred from homology"/>
<reference evidence="10" key="1">
    <citation type="journal article" date="2023" name="GigaByte">
        <title>Genome assembly of the bearded iris, Iris pallida Lam.</title>
        <authorList>
            <person name="Bruccoleri R.E."/>
            <person name="Oakeley E.J."/>
            <person name="Faust A.M.E."/>
            <person name="Altorfer M."/>
            <person name="Dessus-Babus S."/>
            <person name="Burckhardt D."/>
            <person name="Oertli M."/>
            <person name="Naumann U."/>
            <person name="Petersen F."/>
            <person name="Wong J."/>
        </authorList>
    </citation>
    <scope>NUCLEOTIDE SEQUENCE</scope>
    <source>
        <strain evidence="10">GSM-AAB239-AS_SAM_17_03QT</strain>
    </source>
</reference>
<dbReference type="PANTHER" id="PTHR22597">
    <property type="entry name" value="POLYCOMB GROUP PROTEIN"/>
    <property type="match status" value="1"/>
</dbReference>
<keyword evidence="3" id="KW-0863">Zinc-finger</keyword>
<dbReference type="InterPro" id="IPR019135">
    <property type="entry name" value="Polycomb_protein_VEFS-Box"/>
</dbReference>
<feature type="domain" description="Polycomb protein VEFS-Box" evidence="8">
    <location>
        <begin position="326"/>
        <end position="447"/>
    </location>
</feature>
<reference evidence="10" key="2">
    <citation type="submission" date="2023-04" db="EMBL/GenBank/DDBJ databases">
        <authorList>
            <person name="Bruccoleri R.E."/>
            <person name="Oakeley E.J."/>
            <person name="Faust A.-M."/>
            <person name="Dessus-Babus S."/>
            <person name="Altorfer M."/>
            <person name="Burckhardt D."/>
            <person name="Oertli M."/>
            <person name="Naumann U."/>
            <person name="Petersen F."/>
            <person name="Wong J."/>
        </authorList>
    </citation>
    <scope>NUCLEOTIDE SEQUENCE</scope>
    <source>
        <strain evidence="10">GSM-AAB239-AS_SAM_17_03QT</strain>
        <tissue evidence="10">Leaf</tissue>
    </source>
</reference>
<dbReference type="InterPro" id="IPR057540">
    <property type="entry name" value="Znf_SUZ12"/>
</dbReference>
<dbReference type="PANTHER" id="PTHR22597:SF0">
    <property type="entry name" value="POLYCOMB PROTEIN SUZ12"/>
    <property type="match status" value="1"/>
</dbReference>
<feature type="domain" description="Polycomb protein SUZ12-like zinc finger" evidence="9">
    <location>
        <begin position="81"/>
        <end position="146"/>
    </location>
</feature>
<dbReference type="Pfam" id="PF09733">
    <property type="entry name" value="VEFS-Box"/>
    <property type="match status" value="1"/>
</dbReference>
<protein>
    <submittedName>
        <fullName evidence="10">Polycomb group protein EMBRYONIC FLOWER 2 isoform X7</fullName>
    </submittedName>
</protein>
<name>A0AAX6HR57_IRIPA</name>
<keyword evidence="7" id="KW-0804">Transcription</keyword>
<evidence type="ECO:0000259" key="8">
    <source>
        <dbReference type="Pfam" id="PF09733"/>
    </source>
</evidence>
<dbReference type="Pfam" id="PF23320">
    <property type="entry name" value="Zn_SUZ12"/>
    <property type="match status" value="1"/>
</dbReference>
<dbReference type="GO" id="GO:0006325">
    <property type="term" value="P:chromatin organization"/>
    <property type="evidence" value="ECO:0007669"/>
    <property type="project" value="UniProtKB-KW"/>
</dbReference>
<dbReference type="CDD" id="cd21749">
    <property type="entry name" value="ZnB-Zn_EMF2-like"/>
    <property type="match status" value="1"/>
</dbReference>
<evidence type="ECO:0000256" key="1">
    <source>
        <dbReference type="ARBA" id="ARBA00007416"/>
    </source>
</evidence>
<keyword evidence="2" id="KW-0479">Metal-binding</keyword>
<comment type="caution">
    <text evidence="10">The sequence shown here is derived from an EMBL/GenBank/DDBJ whole genome shotgun (WGS) entry which is preliminary data.</text>
</comment>
<accession>A0AAX6HR57</accession>
<organism evidence="10 11">
    <name type="scientific">Iris pallida</name>
    <name type="common">Sweet iris</name>
    <dbReference type="NCBI Taxonomy" id="29817"/>
    <lineage>
        <taxon>Eukaryota</taxon>
        <taxon>Viridiplantae</taxon>
        <taxon>Streptophyta</taxon>
        <taxon>Embryophyta</taxon>
        <taxon>Tracheophyta</taxon>
        <taxon>Spermatophyta</taxon>
        <taxon>Magnoliopsida</taxon>
        <taxon>Liliopsida</taxon>
        <taxon>Asparagales</taxon>
        <taxon>Iridaceae</taxon>
        <taxon>Iridoideae</taxon>
        <taxon>Irideae</taxon>
        <taxon>Iris</taxon>
    </lineage>
</organism>
<keyword evidence="4" id="KW-0862">Zinc</keyword>
<evidence type="ECO:0000313" key="11">
    <source>
        <dbReference type="Proteomes" id="UP001140949"/>
    </source>
</evidence>
<evidence type="ECO:0000256" key="3">
    <source>
        <dbReference type="ARBA" id="ARBA00022771"/>
    </source>
</evidence>
<dbReference type="GO" id="GO:0031490">
    <property type="term" value="F:chromatin DNA binding"/>
    <property type="evidence" value="ECO:0007669"/>
    <property type="project" value="TreeGrafter"/>
</dbReference>
<evidence type="ECO:0000259" key="9">
    <source>
        <dbReference type="Pfam" id="PF23320"/>
    </source>
</evidence>
<keyword evidence="11" id="KW-1185">Reference proteome</keyword>
<dbReference type="AlphaFoldDB" id="A0AAX6HR57"/>
<evidence type="ECO:0000256" key="2">
    <source>
        <dbReference type="ARBA" id="ARBA00022723"/>
    </source>
</evidence>
<evidence type="ECO:0000256" key="7">
    <source>
        <dbReference type="ARBA" id="ARBA00023163"/>
    </source>
</evidence>
<dbReference type="EMBL" id="JANAVB010007199">
    <property type="protein sequence ID" value="KAJ6843480.1"/>
    <property type="molecule type" value="Genomic_DNA"/>
</dbReference>
<dbReference type="Proteomes" id="UP001140949">
    <property type="component" value="Unassembled WGS sequence"/>
</dbReference>
<dbReference type="GO" id="GO:0008270">
    <property type="term" value="F:zinc ion binding"/>
    <property type="evidence" value="ECO:0007669"/>
    <property type="project" value="UniProtKB-KW"/>
</dbReference>
<sequence>MAGETLVVRESKSADQMCRQQSRFSLRPEEARAAKESLLLYYKPVKLYNMLQLRATHNPLFLQRCLGYNIQAKHKQRLGTGNVQFKYNYYNDTLQKTEVTEDFTCPFCLARCGSFKGLKYHLLSSHDLFSFDFGVPEEQQVTVKLRTDVWKSEVMNDGGDAKLQTFSYRSKLRRCKRLKKIAQNVNHVQLHVLEVDSPEAALESSHVGYPQDTGIGSSLGPMTYPMLAEPPNGLNDGSFHKVKERPLKALLSETQLLSAWYKSESYGSESDHAADCTELVTSSPDVHASPANEFAQLVCGNNPAPTRMLQFAKPRKLSVERADPRNRAPLQKRQFFHSQGAQPLAPEQLFSDRDSEDEVDDDIADIEERRMLDDFVDVTENEKRIMHLWNSFVRKQRVLADGHIPWACEAFSRLHGKDLLGTPGLVWSWRLFMIKLWNHSLLDARTMNNCNIILESYKNEISDQKQS</sequence>
<keyword evidence="6" id="KW-0805">Transcription regulation</keyword>
<dbReference type="CDD" id="cd21553">
    <property type="entry name" value="VEFS-box_EMF2-like"/>
    <property type="match status" value="1"/>
</dbReference>
<dbReference type="GO" id="GO:0005634">
    <property type="term" value="C:nucleus"/>
    <property type="evidence" value="ECO:0007669"/>
    <property type="project" value="UniProtKB-ARBA"/>
</dbReference>
<comment type="similarity">
    <text evidence="1">Belongs to the VEFS (VRN2-EMF2-FIS2-SU(Z)12) family.</text>
</comment>
<keyword evidence="5" id="KW-0156">Chromatin regulator</keyword>
<gene>
    <name evidence="10" type="ORF">M6B38_296835</name>
</gene>